<name>A0ABQ6ME47_9STRA</name>
<comment type="caution">
    <text evidence="3">The sequence shown here is derived from an EMBL/GenBank/DDBJ whole genome shotgun (WGS) entry which is preliminary data.</text>
</comment>
<reference evidence="3 4" key="1">
    <citation type="journal article" date="2023" name="Commun. Biol.">
        <title>Genome analysis of Parmales, the sister group of diatoms, reveals the evolutionary specialization of diatoms from phago-mixotrophs to photoautotrophs.</title>
        <authorList>
            <person name="Ban H."/>
            <person name="Sato S."/>
            <person name="Yoshikawa S."/>
            <person name="Yamada K."/>
            <person name="Nakamura Y."/>
            <person name="Ichinomiya M."/>
            <person name="Sato N."/>
            <person name="Blanc-Mathieu R."/>
            <person name="Endo H."/>
            <person name="Kuwata A."/>
            <person name="Ogata H."/>
        </authorList>
    </citation>
    <scope>NUCLEOTIDE SEQUENCE [LARGE SCALE GENOMIC DNA]</scope>
</reference>
<dbReference type="EMBL" id="BRYB01002729">
    <property type="protein sequence ID" value="GMI24612.1"/>
    <property type="molecule type" value="Genomic_DNA"/>
</dbReference>
<feature type="non-terminal residue" evidence="3">
    <location>
        <position position="1"/>
    </location>
</feature>
<keyword evidence="1" id="KW-0175">Coiled coil</keyword>
<sequence>RGRYGGEEEEVEVEVEEGEFPAYSPEGAEGGSAPQGWESPRAPATPERRQATPERPERREATPERREATPERREATPERREPPPTPAPAPAAPVPQTPYSEVQFGDSRMTPAAAPAAPGLSREDLDSALAQVSDALRADVLSAVTSLHVDMIRGLQQASDELREMEGRFREKVDRVEEENRKLRVENDLLKGLQ</sequence>
<evidence type="ECO:0000313" key="3">
    <source>
        <dbReference type="EMBL" id="GMI24612.1"/>
    </source>
</evidence>
<protein>
    <submittedName>
        <fullName evidence="3">Uncharacterized protein</fullName>
    </submittedName>
</protein>
<evidence type="ECO:0000256" key="1">
    <source>
        <dbReference type="SAM" id="Coils"/>
    </source>
</evidence>
<proteinExistence type="predicted"/>
<gene>
    <name evidence="3" type="ORF">TeGR_g10970</name>
</gene>
<feature type="coiled-coil region" evidence="1">
    <location>
        <begin position="155"/>
        <end position="193"/>
    </location>
</feature>
<feature type="compositionally biased region" description="Acidic residues" evidence="2">
    <location>
        <begin position="7"/>
        <end position="19"/>
    </location>
</feature>
<organism evidence="3 4">
    <name type="scientific">Tetraparma gracilis</name>
    <dbReference type="NCBI Taxonomy" id="2962635"/>
    <lineage>
        <taxon>Eukaryota</taxon>
        <taxon>Sar</taxon>
        <taxon>Stramenopiles</taxon>
        <taxon>Ochrophyta</taxon>
        <taxon>Bolidophyceae</taxon>
        <taxon>Parmales</taxon>
        <taxon>Triparmaceae</taxon>
        <taxon>Tetraparma</taxon>
    </lineage>
</organism>
<feature type="compositionally biased region" description="Pro residues" evidence="2">
    <location>
        <begin position="83"/>
        <end position="96"/>
    </location>
</feature>
<evidence type="ECO:0000256" key="2">
    <source>
        <dbReference type="SAM" id="MobiDB-lite"/>
    </source>
</evidence>
<feature type="region of interest" description="Disordered" evidence="2">
    <location>
        <begin position="1"/>
        <end position="120"/>
    </location>
</feature>
<feature type="compositionally biased region" description="Basic and acidic residues" evidence="2">
    <location>
        <begin position="46"/>
        <end position="82"/>
    </location>
</feature>
<keyword evidence="4" id="KW-1185">Reference proteome</keyword>
<accession>A0ABQ6ME47</accession>
<dbReference type="Proteomes" id="UP001165060">
    <property type="component" value="Unassembled WGS sequence"/>
</dbReference>
<evidence type="ECO:0000313" key="4">
    <source>
        <dbReference type="Proteomes" id="UP001165060"/>
    </source>
</evidence>